<evidence type="ECO:0008006" key="5">
    <source>
        <dbReference type="Google" id="ProtNLM"/>
    </source>
</evidence>
<proteinExistence type="predicted"/>
<reference evidence="2" key="2">
    <citation type="submission" date="2010-07" db="EMBL/GenBank/DDBJ databases">
        <authorList>
            <consortium name="The Broad Institute Genome Sequencing Platform"/>
            <consortium name="Broad Institute Genome Sequencing Center for Infectious Disease"/>
            <person name="Ma L.-J."/>
            <person name="Dead R."/>
            <person name="Young S."/>
            <person name="Zeng Q."/>
            <person name="Koehrsen M."/>
            <person name="Alvarado L."/>
            <person name="Berlin A."/>
            <person name="Chapman S.B."/>
            <person name="Chen Z."/>
            <person name="Freedman E."/>
            <person name="Gellesch M."/>
            <person name="Goldberg J."/>
            <person name="Griggs A."/>
            <person name="Gujja S."/>
            <person name="Heilman E.R."/>
            <person name="Heiman D."/>
            <person name="Hepburn T."/>
            <person name="Howarth C."/>
            <person name="Jen D."/>
            <person name="Larson L."/>
            <person name="Mehta T."/>
            <person name="Neiman D."/>
            <person name="Pearson M."/>
            <person name="Roberts A."/>
            <person name="Saif S."/>
            <person name="Shea T."/>
            <person name="Shenoy N."/>
            <person name="Sisk P."/>
            <person name="Stolte C."/>
            <person name="Sykes S."/>
            <person name="Walk T."/>
            <person name="White J."/>
            <person name="Yandava C."/>
            <person name="Haas B."/>
            <person name="Nusbaum C."/>
            <person name="Birren B."/>
        </authorList>
    </citation>
    <scope>NUCLEOTIDE SEQUENCE</scope>
    <source>
        <strain evidence="2">R3-111a-1</strain>
    </source>
</reference>
<evidence type="ECO:0000256" key="1">
    <source>
        <dbReference type="SAM" id="MobiDB-lite"/>
    </source>
</evidence>
<dbReference type="EMBL" id="GL385399">
    <property type="protein sequence ID" value="EJT73277.1"/>
    <property type="molecule type" value="Genomic_DNA"/>
</dbReference>
<dbReference type="PANTHER" id="PTHR40422">
    <property type="entry name" value="TRANSLATION MACHINERY-ASSOCIATED PROTEIN 17"/>
    <property type="match status" value="1"/>
</dbReference>
<dbReference type="PANTHER" id="PTHR40422:SF1">
    <property type="entry name" value="TRANSLATION MACHINERY-ASSOCIATED PROTEIN 17"/>
    <property type="match status" value="1"/>
</dbReference>
<name>J3P9E1_GAET3</name>
<evidence type="ECO:0000313" key="3">
    <source>
        <dbReference type="EnsemblFungi" id="EJT73277"/>
    </source>
</evidence>
<feature type="compositionally biased region" description="Low complexity" evidence="1">
    <location>
        <begin position="121"/>
        <end position="151"/>
    </location>
</feature>
<dbReference type="STRING" id="644352.J3P9E1"/>
<dbReference type="HOGENOM" id="CLU_072829_0_0_1"/>
<keyword evidence="4" id="KW-1185">Reference proteome</keyword>
<dbReference type="eggNOG" id="ENOG502SB51">
    <property type="taxonomic scope" value="Eukaryota"/>
</dbReference>
<reference evidence="2" key="3">
    <citation type="submission" date="2010-09" db="EMBL/GenBank/DDBJ databases">
        <title>Annotation of Gaeumannomyces graminis var. tritici R3-111a-1.</title>
        <authorList>
            <consortium name="The Broad Institute Genome Sequencing Platform"/>
            <person name="Ma L.-J."/>
            <person name="Dead R."/>
            <person name="Young S.K."/>
            <person name="Zeng Q."/>
            <person name="Gargeya S."/>
            <person name="Fitzgerald M."/>
            <person name="Haas B."/>
            <person name="Abouelleil A."/>
            <person name="Alvarado L."/>
            <person name="Arachchi H.M."/>
            <person name="Berlin A."/>
            <person name="Brown A."/>
            <person name="Chapman S.B."/>
            <person name="Chen Z."/>
            <person name="Dunbar C."/>
            <person name="Freedman E."/>
            <person name="Gearin G."/>
            <person name="Gellesch M."/>
            <person name="Goldberg J."/>
            <person name="Griggs A."/>
            <person name="Gujja S."/>
            <person name="Heiman D."/>
            <person name="Howarth C."/>
            <person name="Larson L."/>
            <person name="Lui A."/>
            <person name="MacDonald P.J.P."/>
            <person name="Mehta T."/>
            <person name="Montmayeur A."/>
            <person name="Murphy C."/>
            <person name="Neiman D."/>
            <person name="Pearson M."/>
            <person name="Priest M."/>
            <person name="Roberts A."/>
            <person name="Saif S."/>
            <person name="Shea T."/>
            <person name="Shenoy N."/>
            <person name="Sisk P."/>
            <person name="Stolte C."/>
            <person name="Sykes S."/>
            <person name="Yandava C."/>
            <person name="Wortman J."/>
            <person name="Nusbaum C."/>
            <person name="Birren B."/>
        </authorList>
    </citation>
    <scope>NUCLEOTIDE SEQUENCE</scope>
    <source>
        <strain evidence="2">R3-111a-1</strain>
    </source>
</reference>
<reference evidence="3" key="5">
    <citation type="submission" date="2018-04" db="UniProtKB">
        <authorList>
            <consortium name="EnsemblFungi"/>
        </authorList>
    </citation>
    <scope>IDENTIFICATION</scope>
    <source>
        <strain evidence="3">R3-111a-1</strain>
    </source>
</reference>
<accession>J3P9E1</accession>
<gene>
    <name evidence="3" type="primary">20350581</name>
    <name evidence="2" type="ORF">GGTG_10123</name>
</gene>
<feature type="region of interest" description="Disordered" evidence="1">
    <location>
        <begin position="105"/>
        <end position="159"/>
    </location>
</feature>
<dbReference type="InterPro" id="IPR038966">
    <property type="entry name" value="TMA17"/>
</dbReference>
<sequence length="226" mass="23987">MSSEALPISPGRFAEAIRDLPLASLHLKVLELRNSIAHLDYSNEQLRPFAEGVAPSFGQDPAVPSVPDRDCADAIAENETVIARMAERVRLVRAEVERRGCSWAEFEESPAKEEEEEEEGAGSTAADAETTTPAAAAPAVNGTAAAPRAPADTSGLSEAWRDGTIQMGVIRNGQIHMDGDAPPPAAARPSAGGSLTDEQLRRALEERMRLAQEEGQDDTDGAGLHL</sequence>
<reference evidence="3" key="4">
    <citation type="journal article" date="2015" name="G3 (Bethesda)">
        <title>Genome sequences of three phytopathogenic species of the Magnaporthaceae family of fungi.</title>
        <authorList>
            <person name="Okagaki L.H."/>
            <person name="Nunes C.C."/>
            <person name="Sailsbery J."/>
            <person name="Clay B."/>
            <person name="Brown D."/>
            <person name="John T."/>
            <person name="Oh Y."/>
            <person name="Young N."/>
            <person name="Fitzgerald M."/>
            <person name="Haas B.J."/>
            <person name="Zeng Q."/>
            <person name="Young S."/>
            <person name="Adiconis X."/>
            <person name="Fan L."/>
            <person name="Levin J.Z."/>
            <person name="Mitchell T.K."/>
            <person name="Okubara P.A."/>
            <person name="Farman M.L."/>
            <person name="Kohn L.M."/>
            <person name="Birren B."/>
            <person name="Ma L.-J."/>
            <person name="Dean R.A."/>
        </authorList>
    </citation>
    <scope>NUCLEOTIDE SEQUENCE</scope>
    <source>
        <strain evidence="3">R3-111a-1</strain>
    </source>
</reference>
<evidence type="ECO:0000313" key="2">
    <source>
        <dbReference type="EMBL" id="EJT73277.1"/>
    </source>
</evidence>
<dbReference type="Proteomes" id="UP000006039">
    <property type="component" value="Unassembled WGS sequence"/>
</dbReference>
<protein>
    <recommendedName>
        <fullName evidence="5">Secondary alcohol dehydrogenase</fullName>
    </recommendedName>
</protein>
<evidence type="ECO:0000313" key="4">
    <source>
        <dbReference type="Proteomes" id="UP000006039"/>
    </source>
</evidence>
<dbReference type="EnsemblFungi" id="EJT73277">
    <property type="protein sequence ID" value="EJT73277"/>
    <property type="gene ID" value="GGTG_10123"/>
</dbReference>
<dbReference type="OrthoDB" id="548474at2759"/>
<dbReference type="AlphaFoldDB" id="J3P9E1"/>
<dbReference type="RefSeq" id="XP_009226251.1">
    <property type="nucleotide sequence ID" value="XM_009227987.1"/>
</dbReference>
<feature type="region of interest" description="Disordered" evidence="1">
    <location>
        <begin position="174"/>
        <end position="197"/>
    </location>
</feature>
<feature type="region of interest" description="Disordered" evidence="1">
    <location>
        <begin position="207"/>
        <end position="226"/>
    </location>
</feature>
<reference evidence="4" key="1">
    <citation type="submission" date="2010-07" db="EMBL/GenBank/DDBJ databases">
        <title>The genome sequence of Gaeumannomyces graminis var. tritici strain R3-111a-1.</title>
        <authorList>
            <consortium name="The Broad Institute Genome Sequencing Platform"/>
            <person name="Ma L.-J."/>
            <person name="Dead R."/>
            <person name="Young S."/>
            <person name="Zeng Q."/>
            <person name="Koehrsen M."/>
            <person name="Alvarado L."/>
            <person name="Berlin A."/>
            <person name="Chapman S.B."/>
            <person name="Chen Z."/>
            <person name="Freedman E."/>
            <person name="Gellesch M."/>
            <person name="Goldberg J."/>
            <person name="Griggs A."/>
            <person name="Gujja S."/>
            <person name="Heilman E.R."/>
            <person name="Heiman D."/>
            <person name="Hepburn T."/>
            <person name="Howarth C."/>
            <person name="Jen D."/>
            <person name="Larson L."/>
            <person name="Mehta T."/>
            <person name="Neiman D."/>
            <person name="Pearson M."/>
            <person name="Roberts A."/>
            <person name="Saif S."/>
            <person name="Shea T."/>
            <person name="Shenoy N."/>
            <person name="Sisk P."/>
            <person name="Stolte C."/>
            <person name="Sykes S."/>
            <person name="Walk T."/>
            <person name="White J."/>
            <person name="Yandava C."/>
            <person name="Haas B."/>
            <person name="Nusbaum C."/>
            <person name="Birren B."/>
        </authorList>
    </citation>
    <scope>NUCLEOTIDE SEQUENCE [LARGE SCALE GENOMIC DNA]</scope>
    <source>
        <strain evidence="4">R3-111a-1</strain>
    </source>
</reference>
<organism evidence="2">
    <name type="scientific">Gaeumannomyces tritici (strain R3-111a-1)</name>
    <name type="common">Wheat and barley take-all root rot fungus</name>
    <name type="synonym">Gaeumannomyces graminis var. tritici</name>
    <dbReference type="NCBI Taxonomy" id="644352"/>
    <lineage>
        <taxon>Eukaryota</taxon>
        <taxon>Fungi</taxon>
        <taxon>Dikarya</taxon>
        <taxon>Ascomycota</taxon>
        <taxon>Pezizomycotina</taxon>
        <taxon>Sordariomycetes</taxon>
        <taxon>Sordariomycetidae</taxon>
        <taxon>Magnaporthales</taxon>
        <taxon>Magnaporthaceae</taxon>
        <taxon>Gaeumannomyces</taxon>
    </lineage>
</organism>
<dbReference type="VEuPathDB" id="FungiDB:GGTG_10123"/>
<feature type="compositionally biased region" description="Acidic residues" evidence="1">
    <location>
        <begin position="105"/>
        <end position="120"/>
    </location>
</feature>
<dbReference type="GO" id="GO:0030674">
    <property type="term" value="F:protein-macromolecule adaptor activity"/>
    <property type="evidence" value="ECO:0007669"/>
    <property type="project" value="TreeGrafter"/>
</dbReference>
<dbReference type="GO" id="GO:0070682">
    <property type="term" value="P:proteasome regulatory particle assembly"/>
    <property type="evidence" value="ECO:0007669"/>
    <property type="project" value="InterPro"/>
</dbReference>
<dbReference type="GeneID" id="20350581"/>